<sequence>MKFRLFLLSILVVGLLAACGSDDQASNEETTEDDATAEEGEADVVTTASLVNDADAFVNAVSENGTWIIATLGDVTIEEDVVVAGEFHDKGDEANDIYRKIAPYTQDEDHNITESFTITVPKLTVQSENLKLQGGTLAGDVYVEANGFTLDASATIDGNLYFASEDVQATAVIDGTVTGANEVAAAEGEADVVTTASLVNDADAFVNAVSENGTWIIATLGDVTIKEDVVVAGEFHDKGDEANDIYRKIAPYTQDEDRNITESFTITVPKLTVQSENLKLQGGTLAGDVYVEANGFTLDASATIDGNLYFADADVEATAVIDGEVTGTTEVQ</sequence>
<protein>
    <recommendedName>
        <fullName evidence="4">Lipoprotein</fullName>
    </recommendedName>
</protein>
<feature type="chain" id="PRO_5045683548" description="Lipoprotein" evidence="1">
    <location>
        <begin position="26"/>
        <end position="332"/>
    </location>
</feature>
<comment type="caution">
    <text evidence="2">The sequence shown here is derived from an EMBL/GenBank/DDBJ whole genome shotgun (WGS) entry which is preliminary data.</text>
</comment>
<evidence type="ECO:0000313" key="3">
    <source>
        <dbReference type="Proteomes" id="UP001235343"/>
    </source>
</evidence>
<feature type="signal peptide" evidence="1">
    <location>
        <begin position="1"/>
        <end position="25"/>
    </location>
</feature>
<reference evidence="2 3" key="1">
    <citation type="submission" date="2023-06" db="EMBL/GenBank/DDBJ databases">
        <title>Aquibacillus rhizosphaerae LR5S19.</title>
        <authorList>
            <person name="Sun J.-Q."/>
        </authorList>
    </citation>
    <scope>NUCLEOTIDE SEQUENCE [LARGE SCALE GENOMIC DNA]</scope>
    <source>
        <strain evidence="2 3">LR5S19</strain>
    </source>
</reference>
<dbReference type="EMBL" id="JASTZU010000063">
    <property type="protein sequence ID" value="MDL4843102.1"/>
    <property type="molecule type" value="Genomic_DNA"/>
</dbReference>
<dbReference type="Proteomes" id="UP001235343">
    <property type="component" value="Unassembled WGS sequence"/>
</dbReference>
<evidence type="ECO:0000256" key="1">
    <source>
        <dbReference type="SAM" id="SignalP"/>
    </source>
</evidence>
<accession>A0ABT7LB64</accession>
<name>A0ABT7LB64_9BACI</name>
<dbReference type="RefSeq" id="WP_285934394.1">
    <property type="nucleotide sequence ID" value="NZ_JASTZU010000063.1"/>
</dbReference>
<gene>
    <name evidence="2" type="ORF">QQS35_21930</name>
</gene>
<organism evidence="2 3">
    <name type="scientific">Aquibacillus rhizosphaerae</name>
    <dbReference type="NCBI Taxonomy" id="3051431"/>
    <lineage>
        <taxon>Bacteria</taxon>
        <taxon>Bacillati</taxon>
        <taxon>Bacillota</taxon>
        <taxon>Bacilli</taxon>
        <taxon>Bacillales</taxon>
        <taxon>Bacillaceae</taxon>
        <taxon>Aquibacillus</taxon>
    </lineage>
</organism>
<evidence type="ECO:0008006" key="4">
    <source>
        <dbReference type="Google" id="ProtNLM"/>
    </source>
</evidence>
<keyword evidence="3" id="KW-1185">Reference proteome</keyword>
<keyword evidence="1" id="KW-0732">Signal</keyword>
<proteinExistence type="predicted"/>
<evidence type="ECO:0000313" key="2">
    <source>
        <dbReference type="EMBL" id="MDL4843102.1"/>
    </source>
</evidence>
<dbReference type="PROSITE" id="PS51257">
    <property type="entry name" value="PROKAR_LIPOPROTEIN"/>
    <property type="match status" value="1"/>
</dbReference>